<evidence type="ECO:0000313" key="2">
    <source>
        <dbReference type="Proteomes" id="UP000472275"/>
    </source>
</evidence>
<dbReference type="Proteomes" id="UP000472275">
    <property type="component" value="Chromosome 2"/>
</dbReference>
<accession>A0A663DRG1</accession>
<dbReference type="Ensembl" id="ENSACCT00020002557.1">
    <property type="protein sequence ID" value="ENSACCP00020002477.1"/>
    <property type="gene ID" value="ENSACCG00020001705.1"/>
</dbReference>
<protein>
    <submittedName>
        <fullName evidence="1">Uncharacterized protein</fullName>
    </submittedName>
</protein>
<proteinExistence type="predicted"/>
<reference evidence="1" key="1">
    <citation type="submission" date="2025-08" db="UniProtKB">
        <authorList>
            <consortium name="Ensembl"/>
        </authorList>
    </citation>
    <scope>IDENTIFICATION</scope>
</reference>
<dbReference type="InParanoid" id="A0A663DRG1"/>
<name>A0A663DRG1_AQUCH</name>
<keyword evidence="2" id="KW-1185">Reference proteome</keyword>
<sequence>MKGDFLLLFLSNLIVSMNSSLTVLHTIGTISTLVLVCVPHRVKTQQEMKRVLLRSCLSSFSPFVNRMDKRFPIYPRFKLSNSFYYHHNKQSSKKSALWKNTFQDPVFEFLHHQRSLTALWFVMLQEKREEQGYLRQGENKTLHHFSKNSASNMKTKLKILKMKAAAHYADLK</sequence>
<dbReference type="AlphaFoldDB" id="A0A663DRG1"/>
<evidence type="ECO:0000313" key="1">
    <source>
        <dbReference type="Ensembl" id="ENSACCP00020002477.1"/>
    </source>
</evidence>
<reference evidence="1" key="2">
    <citation type="submission" date="2025-09" db="UniProtKB">
        <authorList>
            <consortium name="Ensembl"/>
        </authorList>
    </citation>
    <scope>IDENTIFICATION</scope>
</reference>
<organism evidence="1 2">
    <name type="scientific">Aquila chrysaetos chrysaetos</name>
    <dbReference type="NCBI Taxonomy" id="223781"/>
    <lineage>
        <taxon>Eukaryota</taxon>
        <taxon>Metazoa</taxon>
        <taxon>Chordata</taxon>
        <taxon>Craniata</taxon>
        <taxon>Vertebrata</taxon>
        <taxon>Euteleostomi</taxon>
        <taxon>Archelosauria</taxon>
        <taxon>Archosauria</taxon>
        <taxon>Dinosauria</taxon>
        <taxon>Saurischia</taxon>
        <taxon>Theropoda</taxon>
        <taxon>Coelurosauria</taxon>
        <taxon>Aves</taxon>
        <taxon>Neognathae</taxon>
        <taxon>Neoaves</taxon>
        <taxon>Telluraves</taxon>
        <taxon>Accipitrimorphae</taxon>
        <taxon>Accipitriformes</taxon>
        <taxon>Accipitridae</taxon>
        <taxon>Accipitrinae</taxon>
        <taxon>Aquila</taxon>
    </lineage>
</organism>